<accession>A0A0L8H327</accession>
<protein>
    <recommendedName>
        <fullName evidence="4">HMG box domain-containing protein</fullName>
    </recommendedName>
</protein>
<dbReference type="OMA" id="KTINESW"/>
<keyword evidence="2" id="KW-0539">Nucleus</keyword>
<feature type="domain" description="HMG box" evidence="4">
    <location>
        <begin position="42"/>
        <end position="110"/>
    </location>
</feature>
<feature type="DNA-binding region" description="HMG box" evidence="2">
    <location>
        <begin position="147"/>
        <end position="211"/>
    </location>
</feature>
<feature type="DNA-binding region" description="HMG box" evidence="2">
    <location>
        <begin position="42"/>
        <end position="110"/>
    </location>
</feature>
<dbReference type="OrthoDB" id="1919336at2759"/>
<gene>
    <name evidence="5" type="ORF">OCBIM_22024306mg</name>
</gene>
<dbReference type="Pfam" id="PF00505">
    <property type="entry name" value="HMG_box"/>
    <property type="match status" value="1"/>
</dbReference>
<dbReference type="InterPro" id="IPR009071">
    <property type="entry name" value="HMG_box_dom"/>
</dbReference>
<dbReference type="PANTHER" id="PTHR48112">
    <property type="entry name" value="HIGH MOBILITY GROUP PROTEIN DSP1"/>
    <property type="match status" value="1"/>
</dbReference>
<feature type="domain" description="HMG box" evidence="4">
    <location>
        <begin position="147"/>
        <end position="211"/>
    </location>
</feature>
<dbReference type="InterPro" id="IPR036910">
    <property type="entry name" value="HMG_box_dom_sf"/>
</dbReference>
<name>A0A0L8H327_OCTBM</name>
<dbReference type="PROSITE" id="PS50118">
    <property type="entry name" value="HMG_BOX_2"/>
    <property type="match status" value="2"/>
</dbReference>
<proteinExistence type="predicted"/>
<evidence type="ECO:0000256" key="3">
    <source>
        <dbReference type="SAM" id="MobiDB-lite"/>
    </source>
</evidence>
<evidence type="ECO:0000259" key="4">
    <source>
        <dbReference type="PROSITE" id="PS50118"/>
    </source>
</evidence>
<evidence type="ECO:0000313" key="5">
    <source>
        <dbReference type="EMBL" id="KOF83150.1"/>
    </source>
</evidence>
<reference evidence="5" key="1">
    <citation type="submission" date="2015-07" db="EMBL/GenBank/DDBJ databases">
        <title>MeaNS - Measles Nucleotide Surveillance Program.</title>
        <authorList>
            <person name="Tran T."/>
            <person name="Druce J."/>
        </authorList>
    </citation>
    <scope>NUCLEOTIDE SEQUENCE</scope>
    <source>
        <strain evidence="5">UCB-OBI-ISO-001</strain>
        <tissue evidence="5">Gonad</tissue>
    </source>
</reference>
<feature type="compositionally biased region" description="Basic and acidic residues" evidence="3">
    <location>
        <begin position="124"/>
        <end position="133"/>
    </location>
</feature>
<evidence type="ECO:0000256" key="1">
    <source>
        <dbReference type="ARBA" id="ARBA00023125"/>
    </source>
</evidence>
<dbReference type="Pfam" id="PF09011">
    <property type="entry name" value="HMG_box_2"/>
    <property type="match status" value="1"/>
</dbReference>
<feature type="region of interest" description="Disordered" evidence="3">
    <location>
        <begin position="247"/>
        <end position="277"/>
    </location>
</feature>
<organism evidence="5">
    <name type="scientific">Octopus bimaculoides</name>
    <name type="common">California two-spotted octopus</name>
    <dbReference type="NCBI Taxonomy" id="37653"/>
    <lineage>
        <taxon>Eukaryota</taxon>
        <taxon>Metazoa</taxon>
        <taxon>Spiralia</taxon>
        <taxon>Lophotrochozoa</taxon>
        <taxon>Mollusca</taxon>
        <taxon>Cephalopoda</taxon>
        <taxon>Coleoidea</taxon>
        <taxon>Octopodiformes</taxon>
        <taxon>Octopoda</taxon>
        <taxon>Incirrata</taxon>
        <taxon>Octopodidae</taxon>
        <taxon>Octopus</taxon>
    </lineage>
</organism>
<dbReference type="SMART" id="SM00398">
    <property type="entry name" value="HMG"/>
    <property type="match status" value="2"/>
</dbReference>
<dbReference type="AlphaFoldDB" id="A0A0L8H327"/>
<feature type="compositionally biased region" description="Basic residues" evidence="3">
    <location>
        <begin position="247"/>
        <end position="267"/>
    </location>
</feature>
<feature type="compositionally biased region" description="Low complexity" evidence="3">
    <location>
        <begin position="268"/>
        <end position="277"/>
    </location>
</feature>
<dbReference type="KEGG" id="obi:106873366"/>
<dbReference type="STRING" id="37653.A0A0L8H327"/>
<dbReference type="Gene3D" id="1.10.30.10">
    <property type="entry name" value="High mobility group box domain"/>
    <property type="match status" value="2"/>
</dbReference>
<dbReference type="InterPro" id="IPR050342">
    <property type="entry name" value="HMGB"/>
</dbReference>
<dbReference type="SUPFAM" id="SSF47095">
    <property type="entry name" value="HMG-box"/>
    <property type="match status" value="2"/>
</dbReference>
<dbReference type="EMBL" id="KQ419564">
    <property type="protein sequence ID" value="KOF83150.1"/>
    <property type="molecule type" value="Genomic_DNA"/>
</dbReference>
<sequence>MALKLITACSTLRSSTRLTFSCFSRPLARLSEDSNIDVPKPPKRPMSAFFEFALKNRPAVLENNPGIDSQEVIRRVSQIYKNLPDSEKQVLREQAQTRLQAYKEQYAQFRADLSAEQLTALKESVSKKKEDRAKRKKKLSERKHGRPRRPMNSYAIFVQASKVERGNLPFIDFSKQLANTWKNLPKEEKEIYNEEARLEREKYAVQMMNWEKLMLEEGRLDLIRGYRRPSKKVKKVKKAKKKKVVVKAKKVKIRKSKRAKKKSKSTKTPKVVSQEQS</sequence>
<evidence type="ECO:0000256" key="2">
    <source>
        <dbReference type="PROSITE-ProRule" id="PRU00267"/>
    </source>
</evidence>
<keyword evidence="1 2" id="KW-0238">DNA-binding</keyword>
<dbReference type="GO" id="GO:0005634">
    <property type="term" value="C:nucleus"/>
    <property type="evidence" value="ECO:0007669"/>
    <property type="project" value="UniProtKB-UniRule"/>
</dbReference>
<feature type="region of interest" description="Disordered" evidence="3">
    <location>
        <begin position="124"/>
        <end position="151"/>
    </location>
</feature>
<dbReference type="GO" id="GO:0003677">
    <property type="term" value="F:DNA binding"/>
    <property type="evidence" value="ECO:0007669"/>
    <property type="project" value="UniProtKB-UniRule"/>
</dbReference>
<feature type="compositionally biased region" description="Basic residues" evidence="3">
    <location>
        <begin position="134"/>
        <end position="149"/>
    </location>
</feature>